<dbReference type="InterPro" id="IPR018303">
    <property type="entry name" value="ATPase_P-typ_P_site"/>
</dbReference>
<evidence type="ECO:0000256" key="4">
    <source>
        <dbReference type="ARBA" id="ARBA00022692"/>
    </source>
</evidence>
<dbReference type="CDD" id="cd00371">
    <property type="entry name" value="HMA"/>
    <property type="match status" value="3"/>
</dbReference>
<feature type="transmembrane region" description="Helical" evidence="15">
    <location>
        <begin position="579"/>
        <end position="597"/>
    </location>
</feature>
<keyword evidence="10" id="KW-1278">Translocase</keyword>
<dbReference type="PROSITE" id="PS00154">
    <property type="entry name" value="ATPASE_E1_E2"/>
    <property type="match status" value="1"/>
</dbReference>
<dbReference type="InterPro" id="IPR036412">
    <property type="entry name" value="HAD-like_sf"/>
</dbReference>
<dbReference type="Gene3D" id="2.70.150.10">
    <property type="entry name" value="Calcium-transporting ATPase, cytoplasmic transduction domain A"/>
    <property type="match status" value="1"/>
</dbReference>
<dbReference type="SUPFAM" id="SSF81660">
    <property type="entry name" value="Metal cation-transporting ATPase, ATP-binding domain N"/>
    <property type="match status" value="1"/>
</dbReference>
<evidence type="ECO:0000256" key="8">
    <source>
        <dbReference type="ARBA" id="ARBA00022796"/>
    </source>
</evidence>
<feature type="domain" description="HMA" evidence="16">
    <location>
        <begin position="284"/>
        <end position="350"/>
    </location>
</feature>
<evidence type="ECO:0000256" key="2">
    <source>
        <dbReference type="ARBA" id="ARBA00012517"/>
    </source>
</evidence>
<dbReference type="NCBIfam" id="TIGR01525">
    <property type="entry name" value="ATPase-IB_hvy"/>
    <property type="match status" value="1"/>
</dbReference>
<evidence type="ECO:0000256" key="7">
    <source>
        <dbReference type="ARBA" id="ARBA00022741"/>
    </source>
</evidence>
<dbReference type="Proteomes" id="UP000046393">
    <property type="component" value="Unplaced"/>
</dbReference>
<feature type="domain" description="HMA" evidence="16">
    <location>
        <begin position="36"/>
        <end position="124"/>
    </location>
</feature>
<evidence type="ECO:0000256" key="12">
    <source>
        <dbReference type="ARBA" id="ARBA00023008"/>
    </source>
</evidence>
<dbReference type="STRING" id="451379.A0A0N5AGX9"/>
<dbReference type="InterPro" id="IPR044492">
    <property type="entry name" value="P_typ_ATPase_HD_dom"/>
</dbReference>
<dbReference type="Gene3D" id="3.40.50.1000">
    <property type="entry name" value="HAD superfamily/HAD-like"/>
    <property type="match status" value="1"/>
</dbReference>
<dbReference type="SUPFAM" id="SSF56784">
    <property type="entry name" value="HAD-like"/>
    <property type="match status" value="1"/>
</dbReference>
<keyword evidence="12" id="KW-0186">Copper</keyword>
<dbReference type="NCBIfam" id="TIGR01494">
    <property type="entry name" value="ATPase_P-type"/>
    <property type="match status" value="2"/>
</dbReference>
<dbReference type="InterPro" id="IPR017969">
    <property type="entry name" value="Heavy-metal-associated_CS"/>
</dbReference>
<dbReference type="PROSITE" id="PS01047">
    <property type="entry name" value="HMA_1"/>
    <property type="match status" value="3"/>
</dbReference>
<dbReference type="FunFam" id="3.30.70.100:FF:000001">
    <property type="entry name" value="ATPase copper transporting beta"/>
    <property type="match status" value="1"/>
</dbReference>
<dbReference type="SFLD" id="SFLDF00027">
    <property type="entry name" value="p-type_atpase"/>
    <property type="match status" value="1"/>
</dbReference>
<proteinExistence type="inferred from homology"/>
<dbReference type="SFLD" id="SFLDG00002">
    <property type="entry name" value="C1.7:_P-type_atpase_like"/>
    <property type="match status" value="1"/>
</dbReference>
<dbReference type="Gene3D" id="3.30.70.100">
    <property type="match status" value="4"/>
</dbReference>
<name>A0A0N5AGX9_9BILA</name>
<feature type="transmembrane region" description="Helical" evidence="15">
    <location>
        <begin position="548"/>
        <end position="573"/>
    </location>
</feature>
<dbReference type="GO" id="GO:0016887">
    <property type="term" value="F:ATP hydrolysis activity"/>
    <property type="evidence" value="ECO:0007669"/>
    <property type="project" value="InterPro"/>
</dbReference>
<keyword evidence="14 15" id="KW-0472">Membrane</keyword>
<keyword evidence="13" id="KW-0406">Ion transport</keyword>
<dbReference type="GO" id="GO:0005507">
    <property type="term" value="F:copper ion binding"/>
    <property type="evidence" value="ECO:0007669"/>
    <property type="project" value="InterPro"/>
</dbReference>
<dbReference type="InterPro" id="IPR023298">
    <property type="entry name" value="ATPase_P-typ_TM_dom_sf"/>
</dbReference>
<dbReference type="PROSITE" id="PS50846">
    <property type="entry name" value="HMA_2"/>
    <property type="match status" value="4"/>
</dbReference>
<comment type="similarity">
    <text evidence="15">Belongs to the cation transport ATPase (P-type) (TC 3.A.3) family. Type IB subfamily.</text>
</comment>
<dbReference type="InterPro" id="IPR059000">
    <property type="entry name" value="ATPase_P-type_domA"/>
</dbReference>
<dbReference type="PANTHER" id="PTHR46594">
    <property type="entry name" value="P-TYPE CATION-TRANSPORTING ATPASE"/>
    <property type="match status" value="1"/>
</dbReference>
<dbReference type="InterPro" id="IPR027256">
    <property type="entry name" value="P-typ_ATPase_IB"/>
</dbReference>
<dbReference type="InterPro" id="IPR023299">
    <property type="entry name" value="ATPase_P-typ_cyto_dom_N"/>
</dbReference>
<dbReference type="SFLD" id="SFLDS00003">
    <property type="entry name" value="Haloacid_Dehalogenase"/>
    <property type="match status" value="1"/>
</dbReference>
<keyword evidence="6" id="KW-0677">Repeat</keyword>
<keyword evidence="3" id="KW-0813">Transport</keyword>
<dbReference type="EC" id="7.2.2.8" evidence="2"/>
<organism evidence="17 18">
    <name type="scientific">Syphacia muris</name>
    <dbReference type="NCBI Taxonomy" id="451379"/>
    <lineage>
        <taxon>Eukaryota</taxon>
        <taxon>Metazoa</taxon>
        <taxon>Ecdysozoa</taxon>
        <taxon>Nematoda</taxon>
        <taxon>Chromadorea</taxon>
        <taxon>Rhabditida</taxon>
        <taxon>Spirurina</taxon>
        <taxon>Oxyuridomorpha</taxon>
        <taxon>Oxyuroidea</taxon>
        <taxon>Oxyuridae</taxon>
        <taxon>Syphacia</taxon>
    </lineage>
</organism>
<keyword evidence="17" id="KW-1185">Reference proteome</keyword>
<dbReference type="GO" id="GO:0016020">
    <property type="term" value="C:membrane"/>
    <property type="evidence" value="ECO:0007669"/>
    <property type="project" value="UniProtKB-SubCell"/>
</dbReference>
<evidence type="ECO:0000256" key="6">
    <source>
        <dbReference type="ARBA" id="ARBA00022737"/>
    </source>
</evidence>
<dbReference type="InterPro" id="IPR006121">
    <property type="entry name" value="HMA_dom"/>
</dbReference>
<protein>
    <recommendedName>
        <fullName evidence="2">P-type Cu(+) transporter</fullName>
        <ecNumber evidence="2">7.2.2.8</ecNumber>
    </recommendedName>
</protein>
<keyword evidence="5 15" id="KW-0479">Metal-binding</keyword>
<evidence type="ECO:0000313" key="17">
    <source>
        <dbReference type="Proteomes" id="UP000046393"/>
    </source>
</evidence>
<evidence type="ECO:0000256" key="11">
    <source>
        <dbReference type="ARBA" id="ARBA00022989"/>
    </source>
</evidence>
<dbReference type="Gene3D" id="3.40.1110.10">
    <property type="entry name" value="Calcium-transporting ATPase, cytoplasmic domain N"/>
    <property type="match status" value="1"/>
</dbReference>
<evidence type="ECO:0000256" key="9">
    <source>
        <dbReference type="ARBA" id="ARBA00022840"/>
    </source>
</evidence>
<dbReference type="FunFam" id="3.30.70.100:FF:000043">
    <property type="entry name" value="Copper-transporting ATPase 2"/>
    <property type="match status" value="1"/>
</dbReference>
<comment type="subcellular location">
    <subcellularLocation>
        <location evidence="1">Golgi apparatus</location>
        <location evidence="1">trans-Golgi network membrane</location>
        <topology evidence="1">Multi-pass membrane protein</topology>
    </subcellularLocation>
    <subcellularLocation>
        <location evidence="15">Membrane</location>
    </subcellularLocation>
</comment>
<feature type="transmembrane region" description="Helical" evidence="15">
    <location>
        <begin position="457"/>
        <end position="478"/>
    </location>
</feature>
<reference evidence="18" key="1">
    <citation type="submission" date="2017-02" db="UniProtKB">
        <authorList>
            <consortium name="WormBaseParasite"/>
        </authorList>
    </citation>
    <scope>IDENTIFICATION</scope>
</reference>
<accession>A0A0N5AGX9</accession>
<evidence type="ECO:0000256" key="5">
    <source>
        <dbReference type="ARBA" id="ARBA00022723"/>
    </source>
</evidence>
<dbReference type="Pfam" id="PF00122">
    <property type="entry name" value="E1-E2_ATPase"/>
    <property type="match status" value="1"/>
</dbReference>
<dbReference type="GO" id="GO:0005802">
    <property type="term" value="C:trans-Golgi network"/>
    <property type="evidence" value="ECO:0007669"/>
    <property type="project" value="UniProtKB-ARBA"/>
</dbReference>
<dbReference type="CDD" id="cd02094">
    <property type="entry name" value="P-type_ATPase_Cu-like"/>
    <property type="match status" value="1"/>
</dbReference>
<dbReference type="GO" id="GO:0005524">
    <property type="term" value="F:ATP binding"/>
    <property type="evidence" value="ECO:0007669"/>
    <property type="project" value="UniProtKB-UniRule"/>
</dbReference>
<feature type="transmembrane region" description="Helical" evidence="15">
    <location>
        <begin position="737"/>
        <end position="764"/>
    </location>
</feature>
<dbReference type="SUPFAM" id="SSF81665">
    <property type="entry name" value="Calcium ATPase, transmembrane domain M"/>
    <property type="match status" value="1"/>
</dbReference>
<dbReference type="PRINTS" id="PR00942">
    <property type="entry name" value="CUATPASEI"/>
</dbReference>
<dbReference type="SUPFAM" id="SSF81653">
    <property type="entry name" value="Calcium ATPase, transduction domain A"/>
    <property type="match status" value="1"/>
</dbReference>
<keyword evidence="8" id="KW-0187">Copper transport</keyword>
<dbReference type="InterPro" id="IPR008250">
    <property type="entry name" value="ATPase_P-typ_transduc_dom_A_sf"/>
</dbReference>
<feature type="domain" description="HMA" evidence="16">
    <location>
        <begin position="150"/>
        <end position="216"/>
    </location>
</feature>
<evidence type="ECO:0000259" key="16">
    <source>
        <dbReference type="PROSITE" id="PS50846"/>
    </source>
</evidence>
<dbReference type="WBParaSite" id="SMUV_0000360901-mRNA-1">
    <property type="protein sequence ID" value="SMUV_0000360901-mRNA-1"/>
    <property type="gene ID" value="SMUV_0000360901"/>
</dbReference>
<dbReference type="Pfam" id="PF00403">
    <property type="entry name" value="HMA"/>
    <property type="match status" value="2"/>
</dbReference>
<dbReference type="AlphaFoldDB" id="A0A0N5AGX9"/>
<dbReference type="PANTHER" id="PTHR46594:SF4">
    <property type="entry name" value="P-TYPE CATION-TRANSPORTING ATPASE"/>
    <property type="match status" value="1"/>
</dbReference>
<evidence type="ECO:0000256" key="13">
    <source>
        <dbReference type="ARBA" id="ARBA00023065"/>
    </source>
</evidence>
<dbReference type="NCBIfam" id="TIGR00003">
    <property type="entry name" value="copper ion binding protein"/>
    <property type="match status" value="2"/>
</dbReference>
<keyword evidence="4 15" id="KW-0812">Transmembrane</keyword>
<evidence type="ECO:0000256" key="14">
    <source>
        <dbReference type="ARBA" id="ARBA00023136"/>
    </source>
</evidence>
<sequence>MWGLLISWNFRMKDTEADVNVLNEHLCTQVPEAHCSKTVISVEGMTCHSCVNNIQNFIGSKNGIYSISVSLSDRQGMRSFYVSSFAYFLFLKVVISYSIVEYDESIWNADSVAEAIDDMGFDAKVIGNFKSKDFEMDSLPLPLPSSTSYRNAYIDVKGMTCNSCVKHIQEQVKLLEGVKDIEVSLDSGEAFITFNSNILSNDAVVQAIEDLGYDAKLKRFTDGPQVTKASAKQNSDESGNLKLSTTSLQSREMLNCNNDRKLLDLSNTSLKRSKDCVNMEESLKKCIITIKGMTCASCVANIEKNVMKLKGVQSVVVALMASKAEVVFDANRIDADQIVNRIRRLGYNSLLLECGVSLFQKINLQLSGISNSMDEKRIESRLLERKGIESCTILSLNATASIEFSPTLIGPRDVIKIIDASFYYLFDLGYSAVLVENDEKFKQFDCSKEIAKWKNSLLLSLFFGLPVMGIMVYFHWFLHTPMVPENQTPVFIRAISLDNLLLFALCTPIQKYLNSDKINHLYKQIIGGRYFYIKSWKALKHRTSNMDVLIVLATSIAYLYSIIALLIAVVLGWSSSPMTFFDVPPMLIVFISLGRWLEHKAKGRTSEALSKLMSLQAKEAILVTRDESGYTIAEEKIDIDLVQRNDLIKILPGGKIPMDGIVVDGKSSVDESFITGEFMPVVKDIGSPVISGSVNQNGTLLVKVTHVSQESTLAQIVHLVEQAQTSKAPIQQVADRVAGYFVPVVVCLACLTLFGWIIFGFFFMHVNYVNKSEQLEFVLKRAFESAITVLAVACPCSLGLATPTAVMVGTGIGASNGILIKGSDALETAHKLTTVVFDKTGTITEGVPTVVGVQLLVAEHFLPLRKMFALIGSAESNSEHPIASSIISFVKKYMDITEWGVIERFHASPGNGLSCVVTKLPNCVTEITDKDKEFSQKLSSIGGVFNIKPADIEIRQSAQLYGGKTEDYDTSKPFSVIIGNERWLLKNSVFLDENILSILNDEQSKGHISVLCAINGRCAAIISITDRIKQESRLAVWGLKKMGIHVVLLTGDNARTAEVTGQQVGITDVFAEVLPNQKELLIEKLQNTGQVVAMVGDGVNDSPALASADVGIAIAAGSDVAIESAGIVLVKVSITLLQF</sequence>
<dbReference type="GO" id="GO:0140581">
    <property type="term" value="F:P-type monovalent copper transporter activity"/>
    <property type="evidence" value="ECO:0007669"/>
    <property type="project" value="UniProtKB-EC"/>
</dbReference>
<evidence type="ECO:0000256" key="3">
    <source>
        <dbReference type="ARBA" id="ARBA00022448"/>
    </source>
</evidence>
<evidence type="ECO:0000256" key="10">
    <source>
        <dbReference type="ARBA" id="ARBA00022967"/>
    </source>
</evidence>
<dbReference type="PRINTS" id="PR00119">
    <property type="entry name" value="CATATPASE"/>
</dbReference>
<dbReference type="Pfam" id="PF00702">
    <property type="entry name" value="Hydrolase"/>
    <property type="match status" value="1"/>
</dbReference>
<dbReference type="InterPro" id="IPR036163">
    <property type="entry name" value="HMA_dom_sf"/>
</dbReference>
<dbReference type="FunFam" id="3.40.50.1000:FF:000144">
    <property type="entry name" value="copper-transporting ATPase 1 isoform X2"/>
    <property type="match status" value="1"/>
</dbReference>
<dbReference type="FunFam" id="2.70.150.10:FF:000002">
    <property type="entry name" value="Copper-transporting ATPase 1, putative"/>
    <property type="match status" value="1"/>
</dbReference>
<keyword evidence="7 15" id="KW-0547">Nucleotide-binding</keyword>
<dbReference type="InterPro" id="IPR001757">
    <property type="entry name" value="P_typ_ATPase"/>
</dbReference>
<keyword evidence="11 15" id="KW-1133">Transmembrane helix</keyword>
<dbReference type="SUPFAM" id="SSF55008">
    <property type="entry name" value="HMA, heavy metal-associated domain"/>
    <property type="match status" value="4"/>
</dbReference>
<evidence type="ECO:0000256" key="1">
    <source>
        <dbReference type="ARBA" id="ARBA00004166"/>
    </source>
</evidence>
<feature type="domain" description="HMA" evidence="16">
    <location>
        <begin position="360"/>
        <end position="426"/>
    </location>
</feature>
<evidence type="ECO:0000256" key="15">
    <source>
        <dbReference type="RuleBase" id="RU362081"/>
    </source>
</evidence>
<keyword evidence="9 15" id="KW-0067">ATP-binding</keyword>
<dbReference type="InterPro" id="IPR006122">
    <property type="entry name" value="HMA_Cu_ion-bd"/>
</dbReference>
<dbReference type="InterPro" id="IPR023214">
    <property type="entry name" value="HAD_sf"/>
</dbReference>
<evidence type="ECO:0000313" key="18">
    <source>
        <dbReference type="WBParaSite" id="SMUV_0000360901-mRNA-1"/>
    </source>
</evidence>